<dbReference type="InterPro" id="IPR036271">
    <property type="entry name" value="Tet_transcr_reg_TetR-rel_C_sf"/>
</dbReference>
<evidence type="ECO:0000256" key="1">
    <source>
        <dbReference type="ARBA" id="ARBA00023015"/>
    </source>
</evidence>
<dbReference type="EMBL" id="JAQFWQ010000049">
    <property type="protein sequence ID" value="MDA2812415.1"/>
    <property type="molecule type" value="Genomic_DNA"/>
</dbReference>
<organism evidence="6 7">
    <name type="scientific">Nocardiopsis endophytica</name>
    <dbReference type="NCBI Taxonomy" id="3018445"/>
    <lineage>
        <taxon>Bacteria</taxon>
        <taxon>Bacillati</taxon>
        <taxon>Actinomycetota</taxon>
        <taxon>Actinomycetes</taxon>
        <taxon>Streptosporangiales</taxon>
        <taxon>Nocardiopsidaceae</taxon>
        <taxon>Nocardiopsis</taxon>
    </lineage>
</organism>
<proteinExistence type="predicted"/>
<dbReference type="RefSeq" id="WP_270686976.1">
    <property type="nucleotide sequence ID" value="NZ_JAQFWQ010000049.1"/>
</dbReference>
<sequence length="205" mass="21527">MTRATSRRPGGRTARNTAAVLEATLAELGGSGYADLTVERVAARSGVHKATIYRRWGGVDELLAAALEQADHDSWTPPDTGSLESDLRALGEEVAAGFSSDDEEGSVATATIAAAFQSPAAAEALRAFMEERLRRCAEVVERAERRGEVPEGTDAAEVVRAAVAPVYFRLFISREEGAGQAAARAARVAAEAAKAGEFRGSPPGR</sequence>
<evidence type="ECO:0000256" key="2">
    <source>
        <dbReference type="ARBA" id="ARBA00023125"/>
    </source>
</evidence>
<evidence type="ECO:0000313" key="6">
    <source>
        <dbReference type="EMBL" id="MDA2812415.1"/>
    </source>
</evidence>
<evidence type="ECO:0000256" key="3">
    <source>
        <dbReference type="ARBA" id="ARBA00023163"/>
    </source>
</evidence>
<feature type="domain" description="HTH tetR-type" evidence="5">
    <location>
        <begin position="14"/>
        <end position="74"/>
    </location>
</feature>
<evidence type="ECO:0000256" key="4">
    <source>
        <dbReference type="PROSITE-ProRule" id="PRU00335"/>
    </source>
</evidence>
<dbReference type="InterPro" id="IPR001647">
    <property type="entry name" value="HTH_TetR"/>
</dbReference>
<dbReference type="SUPFAM" id="SSF46689">
    <property type="entry name" value="Homeodomain-like"/>
    <property type="match status" value="1"/>
</dbReference>
<dbReference type="Pfam" id="PF16859">
    <property type="entry name" value="TetR_C_11"/>
    <property type="match status" value="1"/>
</dbReference>
<feature type="DNA-binding region" description="H-T-H motif" evidence="4">
    <location>
        <begin position="37"/>
        <end position="56"/>
    </location>
</feature>
<dbReference type="PROSITE" id="PS50977">
    <property type="entry name" value="HTH_TETR_2"/>
    <property type="match status" value="1"/>
</dbReference>
<dbReference type="PANTHER" id="PTHR30055:SF148">
    <property type="entry name" value="TETR-FAMILY TRANSCRIPTIONAL REGULATOR"/>
    <property type="match status" value="1"/>
</dbReference>
<keyword evidence="2 4" id="KW-0238">DNA-binding</keyword>
<protein>
    <submittedName>
        <fullName evidence="6">TetR/AcrR family transcriptional regulator</fullName>
    </submittedName>
</protein>
<dbReference type="Proteomes" id="UP001527866">
    <property type="component" value="Unassembled WGS sequence"/>
</dbReference>
<comment type="caution">
    <text evidence="6">The sequence shown here is derived from an EMBL/GenBank/DDBJ whole genome shotgun (WGS) entry which is preliminary data.</text>
</comment>
<dbReference type="Pfam" id="PF00440">
    <property type="entry name" value="TetR_N"/>
    <property type="match status" value="1"/>
</dbReference>
<dbReference type="InterPro" id="IPR050109">
    <property type="entry name" value="HTH-type_TetR-like_transc_reg"/>
</dbReference>
<name>A0ABT4U653_9ACTN</name>
<gene>
    <name evidence="6" type="ORF">O4J56_17365</name>
</gene>
<dbReference type="InterPro" id="IPR011075">
    <property type="entry name" value="TetR_C"/>
</dbReference>
<evidence type="ECO:0000313" key="7">
    <source>
        <dbReference type="Proteomes" id="UP001527866"/>
    </source>
</evidence>
<dbReference type="Gene3D" id="1.10.357.10">
    <property type="entry name" value="Tetracycline Repressor, domain 2"/>
    <property type="match status" value="1"/>
</dbReference>
<reference evidence="6 7" key="1">
    <citation type="submission" date="2023-01" db="EMBL/GenBank/DDBJ databases">
        <title>Draft genome sequence of Nocardiopsis sp. RSe5-2 isolated from halophytes.</title>
        <authorList>
            <person name="Duangmal K."/>
            <person name="Chantavorakit T."/>
        </authorList>
    </citation>
    <scope>NUCLEOTIDE SEQUENCE [LARGE SCALE GENOMIC DNA]</scope>
    <source>
        <strain evidence="6 7">RSe5-2</strain>
    </source>
</reference>
<keyword evidence="1" id="KW-0805">Transcription regulation</keyword>
<dbReference type="Gene3D" id="1.10.10.60">
    <property type="entry name" value="Homeodomain-like"/>
    <property type="match status" value="1"/>
</dbReference>
<keyword evidence="3" id="KW-0804">Transcription</keyword>
<evidence type="ECO:0000259" key="5">
    <source>
        <dbReference type="PROSITE" id="PS50977"/>
    </source>
</evidence>
<dbReference type="SUPFAM" id="SSF48498">
    <property type="entry name" value="Tetracyclin repressor-like, C-terminal domain"/>
    <property type="match status" value="1"/>
</dbReference>
<accession>A0ABT4U653</accession>
<dbReference type="InterPro" id="IPR009057">
    <property type="entry name" value="Homeodomain-like_sf"/>
</dbReference>
<dbReference type="PANTHER" id="PTHR30055">
    <property type="entry name" value="HTH-TYPE TRANSCRIPTIONAL REGULATOR RUTR"/>
    <property type="match status" value="1"/>
</dbReference>
<keyword evidence="7" id="KW-1185">Reference proteome</keyword>